<gene>
    <name evidence="1" type="ORF">L0U88_16220</name>
</gene>
<comment type="caution">
    <text evidence="1">The sequence shown here is derived from an EMBL/GenBank/DDBJ whole genome shotgun (WGS) entry which is preliminary data.</text>
</comment>
<dbReference type="EMBL" id="JAKEVY010000004">
    <property type="protein sequence ID" value="MCF1716188.1"/>
    <property type="molecule type" value="Genomic_DNA"/>
</dbReference>
<dbReference type="RefSeq" id="WP_234867166.1">
    <property type="nucleotide sequence ID" value="NZ_JAKEVY010000004.1"/>
</dbReference>
<accession>A0ABS9BKI3</accession>
<sequence length="360" mass="42403">MNHRILFISAVVIPLLVACSNSSGNSFAIRDFSQSLQPYLRKAVEQGIVGYDSNTKFIERNATDKELEKLSQSEHPVLRAVALREMLERPGFDHFHLIMNHLSDTAIVAVNEGEWGIVHHRVSDEMLHNGKWTDTAALNTTIREIILHHSYLNSAFDKIGHVELNETYYPIIKKMLNRERNFYDQFEHYEKALYVLASYKKPEDIPFIKQMLSDNILWLSNHSFSLMENFPDDSYLDIYEKYSRRIFYRNICKGFYFDSEIFFNSVASYQNERSAKILSFILNRKPFMPCINESRDIKRNLVLAIWNNPCKAYSKIRNQIRQDAKKYIVEIRKSEAMELSIEIDNTFFKKDTSPEPVRWW</sequence>
<evidence type="ECO:0000313" key="1">
    <source>
        <dbReference type="EMBL" id="MCF1716188.1"/>
    </source>
</evidence>
<organism evidence="1 2">
    <name type="scientific">Flavihumibacter fluminis</name>
    <dbReference type="NCBI Taxonomy" id="2909236"/>
    <lineage>
        <taxon>Bacteria</taxon>
        <taxon>Pseudomonadati</taxon>
        <taxon>Bacteroidota</taxon>
        <taxon>Chitinophagia</taxon>
        <taxon>Chitinophagales</taxon>
        <taxon>Chitinophagaceae</taxon>
        <taxon>Flavihumibacter</taxon>
    </lineage>
</organism>
<dbReference type="Proteomes" id="UP001200145">
    <property type="component" value="Unassembled WGS sequence"/>
</dbReference>
<evidence type="ECO:0000313" key="2">
    <source>
        <dbReference type="Proteomes" id="UP001200145"/>
    </source>
</evidence>
<dbReference type="PROSITE" id="PS51257">
    <property type="entry name" value="PROKAR_LIPOPROTEIN"/>
    <property type="match status" value="1"/>
</dbReference>
<keyword evidence="2" id="KW-1185">Reference proteome</keyword>
<reference evidence="1 2" key="1">
    <citation type="submission" date="2022-01" db="EMBL/GenBank/DDBJ databases">
        <title>Flavihumibacter sp. nov., isolated from sediment of a river.</title>
        <authorList>
            <person name="Liu H."/>
        </authorList>
    </citation>
    <scope>NUCLEOTIDE SEQUENCE [LARGE SCALE GENOMIC DNA]</scope>
    <source>
        <strain evidence="1 2">RY-1</strain>
    </source>
</reference>
<name>A0ABS9BKI3_9BACT</name>
<proteinExistence type="predicted"/>
<protein>
    <submittedName>
        <fullName evidence="1">Uncharacterized protein</fullName>
    </submittedName>
</protein>